<sequence length="376" mass="43378">MPSSHVNLEFQHVKCPVPFGTHHTKMMLLQYREGLRVVVHTANLIPMDWANRTQGIWMSPIFPRIKGDARMVDTDSVTAFKKDLLKYLSSYRLQCLDPWLQEINSHDFSDARVYLIASVPGRHEGSTARKEFGHMRLGNILKDYSAAAVTQEWPLIGQFSSVGSLGASPTTWLESEWAKSLAGFQLGNPKVQLIFPTVDDVRNSLDGYISGGSLPYSFKTHMKQQWFTSFLHRWTSLRRKRSRASPHIKTYTRLSPDRRRAAWFLLTSANLSKAAWGELQKQGNQLFIRSYELGVLFLPQLFKSEIHEYVWQKMYAILQTGEDWFEVTEGGDGGEEFPVPWDLQPIPYGRDDRPWLWDKQYSTQDPFGNKWPLPHV</sequence>
<dbReference type="InterPro" id="IPR010347">
    <property type="entry name" value="Tdp1"/>
</dbReference>
<dbReference type="GO" id="GO:0005634">
    <property type="term" value="C:nucleus"/>
    <property type="evidence" value="ECO:0007669"/>
    <property type="project" value="UniProtKB-SubCell"/>
</dbReference>
<feature type="active site" description="Proton donor/acceptor" evidence="9">
    <location>
        <position position="247"/>
    </location>
</feature>
<evidence type="ECO:0000256" key="2">
    <source>
        <dbReference type="ARBA" id="ARBA00010205"/>
    </source>
</evidence>
<evidence type="ECO:0000256" key="7">
    <source>
        <dbReference type="ARBA" id="ARBA00023204"/>
    </source>
</evidence>
<feature type="binding site" evidence="10">
    <location>
        <position position="249"/>
    </location>
    <ligand>
        <name>substrate</name>
    </ligand>
</feature>
<keyword evidence="3" id="KW-0540">Nuclease</keyword>
<comment type="subcellular location">
    <subcellularLocation>
        <location evidence="1">Nucleus</location>
    </subcellularLocation>
</comment>
<evidence type="ECO:0000256" key="10">
    <source>
        <dbReference type="PIRSR" id="PIRSR610347-2"/>
    </source>
</evidence>
<evidence type="ECO:0000313" key="13">
    <source>
        <dbReference type="Proteomes" id="UP000677054"/>
    </source>
</evidence>
<comment type="similarity">
    <text evidence="2">Belongs to the tyrosyl-DNA phosphodiesterase family.</text>
</comment>
<dbReference type="Gene3D" id="3.30.870.10">
    <property type="entry name" value="Endonuclease Chain A"/>
    <property type="match status" value="2"/>
</dbReference>
<evidence type="ECO:0000256" key="8">
    <source>
        <dbReference type="ARBA" id="ARBA00023242"/>
    </source>
</evidence>
<keyword evidence="4" id="KW-0227">DNA damage</keyword>
<protein>
    <recommendedName>
        <fullName evidence="14">Tyrosyl-DNA phosphodiesterase 1</fullName>
    </recommendedName>
</protein>
<evidence type="ECO:0008006" key="14">
    <source>
        <dbReference type="Google" id="ProtNLM"/>
    </source>
</evidence>
<evidence type="ECO:0000256" key="9">
    <source>
        <dbReference type="PIRSR" id="PIRSR610347-1"/>
    </source>
</evidence>
<dbReference type="GO" id="GO:0017005">
    <property type="term" value="F:3'-tyrosyl-DNA phosphodiesterase activity"/>
    <property type="evidence" value="ECO:0007669"/>
    <property type="project" value="TreeGrafter"/>
</dbReference>
<evidence type="ECO:0000256" key="5">
    <source>
        <dbReference type="ARBA" id="ARBA00022801"/>
    </source>
</evidence>
<dbReference type="Pfam" id="PF06087">
    <property type="entry name" value="Tyr-DNA_phospho"/>
    <property type="match status" value="1"/>
</dbReference>
<keyword evidence="8" id="KW-0539">Nucleus</keyword>
<keyword evidence="6" id="KW-0269">Exonuclease</keyword>
<evidence type="ECO:0000256" key="3">
    <source>
        <dbReference type="ARBA" id="ARBA00022722"/>
    </source>
</evidence>
<dbReference type="GO" id="GO:0004527">
    <property type="term" value="F:exonuclease activity"/>
    <property type="evidence" value="ECO:0007669"/>
    <property type="project" value="UniProtKB-KW"/>
</dbReference>
<dbReference type="GO" id="GO:0006281">
    <property type="term" value="P:DNA repair"/>
    <property type="evidence" value="ECO:0007669"/>
    <property type="project" value="UniProtKB-KW"/>
</dbReference>
<feature type="binding site" evidence="10">
    <location>
        <position position="25"/>
    </location>
    <ligand>
        <name>substrate</name>
    </ligand>
</feature>
<dbReference type="SUPFAM" id="SSF56024">
    <property type="entry name" value="Phospholipase D/nuclease"/>
    <property type="match status" value="2"/>
</dbReference>
<feature type="active site" description="Nucleophile" evidence="9">
    <location>
        <position position="23"/>
    </location>
</feature>
<keyword evidence="7" id="KW-0234">DNA repair</keyword>
<name>A0A7R9FQM2_9CRUS</name>
<dbReference type="EMBL" id="CAJPEV010003288">
    <property type="protein sequence ID" value="CAG0899423.1"/>
    <property type="molecule type" value="Genomic_DNA"/>
</dbReference>
<dbReference type="PANTHER" id="PTHR12415:SF0">
    <property type="entry name" value="TYROSYL-DNA PHOSPHODIESTERASE 1"/>
    <property type="match status" value="1"/>
</dbReference>
<keyword evidence="13" id="KW-1185">Reference proteome</keyword>
<organism evidence="12">
    <name type="scientific">Darwinula stevensoni</name>
    <dbReference type="NCBI Taxonomy" id="69355"/>
    <lineage>
        <taxon>Eukaryota</taxon>
        <taxon>Metazoa</taxon>
        <taxon>Ecdysozoa</taxon>
        <taxon>Arthropoda</taxon>
        <taxon>Crustacea</taxon>
        <taxon>Oligostraca</taxon>
        <taxon>Ostracoda</taxon>
        <taxon>Podocopa</taxon>
        <taxon>Podocopida</taxon>
        <taxon>Darwinulocopina</taxon>
        <taxon>Darwinuloidea</taxon>
        <taxon>Darwinulidae</taxon>
        <taxon>Darwinula</taxon>
    </lineage>
</organism>
<reference evidence="12" key="1">
    <citation type="submission" date="2020-11" db="EMBL/GenBank/DDBJ databases">
        <authorList>
            <person name="Tran Van P."/>
        </authorList>
    </citation>
    <scope>NUCLEOTIDE SEQUENCE</scope>
</reference>
<accession>A0A7R9FQM2</accession>
<proteinExistence type="inferred from homology"/>
<gene>
    <name evidence="12" type="ORF">DSTB1V02_LOCUS10880</name>
</gene>
<keyword evidence="5" id="KW-0378">Hydrolase</keyword>
<dbReference type="Proteomes" id="UP000677054">
    <property type="component" value="Unassembled WGS sequence"/>
</dbReference>
<evidence type="ECO:0000256" key="11">
    <source>
        <dbReference type="PIRSR" id="PIRSR610347-3"/>
    </source>
</evidence>
<evidence type="ECO:0000256" key="6">
    <source>
        <dbReference type="ARBA" id="ARBA00022839"/>
    </source>
</evidence>
<dbReference type="OrthoDB" id="47785at2759"/>
<dbReference type="EMBL" id="LR902805">
    <property type="protein sequence ID" value="CAD7251113.1"/>
    <property type="molecule type" value="Genomic_DNA"/>
</dbReference>
<dbReference type="GO" id="GO:0003690">
    <property type="term" value="F:double-stranded DNA binding"/>
    <property type="evidence" value="ECO:0007669"/>
    <property type="project" value="TreeGrafter"/>
</dbReference>
<evidence type="ECO:0000313" key="12">
    <source>
        <dbReference type="EMBL" id="CAD7251113.1"/>
    </source>
</evidence>
<dbReference type="GO" id="GO:0003697">
    <property type="term" value="F:single-stranded DNA binding"/>
    <property type="evidence" value="ECO:0007669"/>
    <property type="project" value="TreeGrafter"/>
</dbReference>
<dbReference type="AlphaFoldDB" id="A0A7R9FQM2"/>
<feature type="site" description="Interaction with DNA" evidence="11">
    <location>
        <position position="272"/>
    </location>
</feature>
<dbReference type="PANTHER" id="PTHR12415">
    <property type="entry name" value="TYROSYL-DNA PHOSPHODIESTERASE 1"/>
    <property type="match status" value="1"/>
</dbReference>
<evidence type="ECO:0000256" key="4">
    <source>
        <dbReference type="ARBA" id="ARBA00022763"/>
    </source>
</evidence>
<evidence type="ECO:0000256" key="1">
    <source>
        <dbReference type="ARBA" id="ARBA00004123"/>
    </source>
</evidence>